<dbReference type="InterPro" id="IPR020568">
    <property type="entry name" value="Ribosomal_Su5_D2-typ_SF"/>
</dbReference>
<dbReference type="Proteomes" id="UP000015104">
    <property type="component" value="Unassembled WGS sequence"/>
</dbReference>
<dbReference type="Pfam" id="PF01138">
    <property type="entry name" value="RNase_PH"/>
    <property type="match status" value="2"/>
</dbReference>
<dbReference type="GO" id="GO:0003723">
    <property type="term" value="F:RNA binding"/>
    <property type="evidence" value="ECO:0007669"/>
    <property type="project" value="UniProtKB-KW"/>
</dbReference>
<dbReference type="SUPFAM" id="SSF54211">
    <property type="entry name" value="Ribosomal protein S5 domain 2-like"/>
    <property type="match status" value="2"/>
</dbReference>
<dbReference type="GO" id="GO:0005739">
    <property type="term" value="C:mitochondrion"/>
    <property type="evidence" value="ECO:0007669"/>
    <property type="project" value="TreeGrafter"/>
</dbReference>
<dbReference type="Gene3D" id="3.30.230.70">
    <property type="entry name" value="GHMP Kinase, N-terminal domain"/>
    <property type="match status" value="2"/>
</dbReference>
<evidence type="ECO:0000256" key="4">
    <source>
        <dbReference type="ARBA" id="ARBA00022695"/>
    </source>
</evidence>
<dbReference type="SUPFAM" id="SSF50249">
    <property type="entry name" value="Nucleic acid-binding proteins"/>
    <property type="match status" value="1"/>
</dbReference>
<evidence type="ECO:0000259" key="6">
    <source>
        <dbReference type="PROSITE" id="PS50126"/>
    </source>
</evidence>
<dbReference type="OMA" id="RFMFHYN"/>
<dbReference type="PANTHER" id="PTHR11252">
    <property type="entry name" value="POLYRIBONUCLEOTIDE NUCLEOTIDYLTRANSFERASE"/>
    <property type="match status" value="1"/>
</dbReference>
<keyword evidence="8" id="KW-1185">Reference proteome</keyword>
<evidence type="ECO:0000256" key="1">
    <source>
        <dbReference type="ARBA" id="ARBA00007404"/>
    </source>
</evidence>
<dbReference type="GO" id="GO:0004654">
    <property type="term" value="F:polyribonucleotide nucleotidyltransferase activity"/>
    <property type="evidence" value="ECO:0007669"/>
    <property type="project" value="UniProtKB-EC"/>
</dbReference>
<gene>
    <name evidence="7" type="primary">107359603</name>
</gene>
<dbReference type="AlphaFoldDB" id="T1K227"/>
<dbReference type="GO" id="GO:0005829">
    <property type="term" value="C:cytosol"/>
    <property type="evidence" value="ECO:0007669"/>
    <property type="project" value="TreeGrafter"/>
</dbReference>
<dbReference type="GO" id="GO:0000958">
    <property type="term" value="P:mitochondrial mRNA catabolic process"/>
    <property type="evidence" value="ECO:0007669"/>
    <property type="project" value="TreeGrafter"/>
</dbReference>
<dbReference type="PROSITE" id="PS50126">
    <property type="entry name" value="S1"/>
    <property type="match status" value="1"/>
</dbReference>
<evidence type="ECO:0000256" key="2">
    <source>
        <dbReference type="ARBA" id="ARBA00012416"/>
    </source>
</evidence>
<dbReference type="KEGG" id="tut:107359603"/>
<dbReference type="InterPro" id="IPR027408">
    <property type="entry name" value="PNPase/RNase_PH_dom_sf"/>
</dbReference>
<dbReference type="EMBL" id="CAEY01001358">
    <property type="status" value="NOT_ANNOTATED_CDS"/>
    <property type="molecule type" value="Genomic_DNA"/>
</dbReference>
<dbReference type="SUPFAM" id="SSF55666">
    <property type="entry name" value="Ribonuclease PH domain 2-like"/>
    <property type="match status" value="2"/>
</dbReference>
<dbReference type="STRING" id="32264.T1K227"/>
<keyword evidence="5" id="KW-0694">RNA-binding</keyword>
<dbReference type="FunFam" id="3.30.230.70:FF:000001">
    <property type="entry name" value="Polyribonucleotide nucleotidyltransferase"/>
    <property type="match status" value="1"/>
</dbReference>
<dbReference type="InterPro" id="IPR036345">
    <property type="entry name" value="ExoRNase_PH_dom2_sf"/>
</dbReference>
<protein>
    <recommendedName>
        <fullName evidence="2">polyribonucleotide nucleotidyltransferase</fullName>
        <ecNumber evidence="2">2.7.7.8</ecNumber>
    </recommendedName>
</protein>
<dbReference type="InterPro" id="IPR012340">
    <property type="entry name" value="NA-bd_OB-fold"/>
</dbReference>
<dbReference type="NCBIfam" id="TIGR03591">
    <property type="entry name" value="polynuc_phos"/>
    <property type="match status" value="1"/>
</dbReference>
<dbReference type="CDD" id="cd11364">
    <property type="entry name" value="RNase_PH_PNPase_2"/>
    <property type="match status" value="1"/>
</dbReference>
<organism evidence="7 8">
    <name type="scientific">Tetranychus urticae</name>
    <name type="common">Two-spotted spider mite</name>
    <dbReference type="NCBI Taxonomy" id="32264"/>
    <lineage>
        <taxon>Eukaryota</taxon>
        <taxon>Metazoa</taxon>
        <taxon>Ecdysozoa</taxon>
        <taxon>Arthropoda</taxon>
        <taxon>Chelicerata</taxon>
        <taxon>Arachnida</taxon>
        <taxon>Acari</taxon>
        <taxon>Acariformes</taxon>
        <taxon>Trombidiformes</taxon>
        <taxon>Prostigmata</taxon>
        <taxon>Eleutherengona</taxon>
        <taxon>Raphignathae</taxon>
        <taxon>Tetranychoidea</taxon>
        <taxon>Tetranychidae</taxon>
        <taxon>Tetranychus</taxon>
    </lineage>
</organism>
<proteinExistence type="inferred from homology"/>
<dbReference type="NCBIfam" id="NF008805">
    <property type="entry name" value="PRK11824.1"/>
    <property type="match status" value="1"/>
</dbReference>
<dbReference type="Gene3D" id="2.40.50.140">
    <property type="entry name" value="Nucleic acid-binding proteins"/>
    <property type="match status" value="1"/>
</dbReference>
<dbReference type="InterPro" id="IPR001247">
    <property type="entry name" value="ExoRNase_PH_dom1"/>
</dbReference>
<evidence type="ECO:0000256" key="3">
    <source>
        <dbReference type="ARBA" id="ARBA00022679"/>
    </source>
</evidence>
<evidence type="ECO:0000313" key="7">
    <source>
        <dbReference type="EnsemblMetazoa" id="tetur04g03510.1"/>
    </source>
</evidence>
<accession>T1K227</accession>
<feature type="domain" description="S1 motif" evidence="6">
    <location>
        <begin position="669"/>
        <end position="744"/>
    </location>
</feature>
<reference evidence="7" key="2">
    <citation type="submission" date="2015-06" db="UniProtKB">
        <authorList>
            <consortium name="EnsemblMetazoa"/>
        </authorList>
    </citation>
    <scope>IDENTIFICATION</scope>
</reference>
<dbReference type="PANTHER" id="PTHR11252:SF0">
    <property type="entry name" value="POLYRIBONUCLEOTIDE NUCLEOTIDYLTRANSFERASE 1, MITOCHONDRIAL"/>
    <property type="match status" value="1"/>
</dbReference>
<dbReference type="InterPro" id="IPR015847">
    <property type="entry name" value="ExoRNase_PH_dom2"/>
</dbReference>
<dbReference type="Pfam" id="PF03725">
    <property type="entry name" value="RNase_PH_C"/>
    <property type="match status" value="1"/>
</dbReference>
<dbReference type="Gene3D" id="3.30.1370.10">
    <property type="entry name" value="K Homology domain, type 1"/>
    <property type="match status" value="1"/>
</dbReference>
<evidence type="ECO:0000256" key="5">
    <source>
        <dbReference type="ARBA" id="ARBA00022884"/>
    </source>
</evidence>
<dbReference type="EC" id="2.7.7.8" evidence="2"/>
<dbReference type="HOGENOM" id="CLU_004217_2_2_1"/>
<sequence length="763" mass="84572">MLFKFQRKFFDLNFRNLSRFSDLPNSVDITFPNGNRMSIECGRLARFSDGSTVATIGETNVLVAAVSKTKPSPSSMIPLTVDYRQKASSVGKIPSNFLRREVGATEKEILTGRLIDRSIRPLFPAGYFYETQLFCNLLSSDGINDPDVAAINAASAALTLSDIPWTGPIGAVRVTFSENSDIIINPTRFEIEEHDFNMIVSSNEAERILMIEGYANGIGKHNDLLRALKAAISANQKIIKGIKKLTENFPIQKRKVEKYYEPSKDHIEAAQLLASVRAKEILTNYTLDKMSRDSELKEVYKDVMEKLKENFPDEDPTILNIAYSKMMKSLIESVTLETEKRIDGRKFSDLRDISCSTNLYKTLHGSAIFQRGQTQVLCTLALDSLKSTFKADPVTVMTGGLKEKNFMLHYDFPSFATNETGRVGVFGRREVGHGALAEKALRPSMPSDFPFTTRLNCEVLESNGSSSMASVCAGSLALMDGGVPVSHATAGVAMGLLHYNEDQEKTESSKASVKEKFVVLTDILGIEDYFGEMDFKIAGNKIGFTALQLDVKLSTGLPISVVQDALSQAHQAKKKILSIMNNVISKPNAESRENWPVTEIVEIPPHRRSRLFGFGATALRKLTIDYGVELTQDDSDQNKLILFAPDKGSLSAAKKVIGELIEMDDYEKNLEFKGIYTAKVVDIIDSGVKVVLFPGMDPVFIPNRELDQKQIKHPSAMGLQVGSEFKVKYFGRDPSSGFMRLSRRVLQALDPIGGNYLKNTDQS</sequence>
<dbReference type="SUPFAM" id="SSF46915">
    <property type="entry name" value="Polynucleotide phosphorylase/guanosine pentaphosphate synthase (PNPase/GPSI), domain 3"/>
    <property type="match status" value="1"/>
</dbReference>
<dbReference type="GO" id="GO:0000965">
    <property type="term" value="P:mitochondrial RNA 3'-end processing"/>
    <property type="evidence" value="ECO:0007669"/>
    <property type="project" value="TreeGrafter"/>
</dbReference>
<reference evidence="8" key="1">
    <citation type="submission" date="2011-08" db="EMBL/GenBank/DDBJ databases">
        <authorList>
            <person name="Rombauts S."/>
        </authorList>
    </citation>
    <scope>NUCLEOTIDE SEQUENCE</scope>
    <source>
        <strain evidence="8">London</strain>
    </source>
</reference>
<dbReference type="OrthoDB" id="437922at2759"/>
<dbReference type="InterPro" id="IPR012162">
    <property type="entry name" value="PNPase"/>
</dbReference>
<dbReference type="InterPro" id="IPR003029">
    <property type="entry name" value="S1_domain"/>
</dbReference>
<dbReference type="Pfam" id="PF03726">
    <property type="entry name" value="PNPase"/>
    <property type="match status" value="1"/>
</dbReference>
<dbReference type="InterPro" id="IPR036612">
    <property type="entry name" value="KH_dom_type_1_sf"/>
</dbReference>
<dbReference type="GO" id="GO:0000175">
    <property type="term" value="F:3'-5'-RNA exonuclease activity"/>
    <property type="evidence" value="ECO:0007669"/>
    <property type="project" value="TreeGrafter"/>
</dbReference>
<dbReference type="eggNOG" id="KOG1067">
    <property type="taxonomic scope" value="Eukaryota"/>
</dbReference>
<dbReference type="EnsemblMetazoa" id="tetur04g03510.1">
    <property type="protein sequence ID" value="tetur04g03510.1"/>
    <property type="gene ID" value="tetur04g03510"/>
</dbReference>
<comment type="similarity">
    <text evidence="1">Belongs to the polyribonucleotide nucleotidyltransferase family.</text>
</comment>
<keyword evidence="4" id="KW-0548">Nucleotidyltransferase</keyword>
<dbReference type="InterPro" id="IPR015848">
    <property type="entry name" value="PNPase_PH_RNA-bd_bac/org-type"/>
</dbReference>
<dbReference type="SUPFAM" id="SSF54791">
    <property type="entry name" value="Eukaryotic type KH-domain (KH-domain type I)"/>
    <property type="match status" value="1"/>
</dbReference>
<keyword evidence="3" id="KW-0808">Transferase</keyword>
<dbReference type="CDD" id="cd09033">
    <property type="entry name" value="KH-I_PNPT1"/>
    <property type="match status" value="1"/>
</dbReference>
<evidence type="ECO:0000313" key="8">
    <source>
        <dbReference type="Proteomes" id="UP000015104"/>
    </source>
</evidence>
<name>T1K227_TETUR</name>
<dbReference type="InterPro" id="IPR036456">
    <property type="entry name" value="PNPase_PH_RNA-bd_sf"/>
</dbReference>